<gene>
    <name evidence="1" type="ORF">ACFSUS_05540</name>
</gene>
<dbReference type="EMBL" id="JBHULN010000002">
    <property type="protein sequence ID" value="MFD2570088.1"/>
    <property type="molecule type" value="Genomic_DNA"/>
</dbReference>
<dbReference type="Proteomes" id="UP001597469">
    <property type="component" value="Unassembled WGS sequence"/>
</dbReference>
<dbReference type="InterPro" id="IPR015018">
    <property type="entry name" value="DUF1905"/>
</dbReference>
<keyword evidence="2" id="KW-1185">Reference proteome</keyword>
<sequence length="173" mass="19700">MHTFTALLKRFDNNGEKTRWTYIDIPDDVSKALKPGQKTSFRVRGKLDEYTIERVALIPMGRSEFAEGAFIMGINAVMRKALRKEKGDTVQVSIELDDSPMPLSDDLMACLGDEPKALDFFSQLTKGHQVYFSNWIESAKTVETKTKRITQAVMGLSMGMGYPEMIRYFKSKR</sequence>
<dbReference type="RefSeq" id="WP_381520222.1">
    <property type="nucleotide sequence ID" value="NZ_JBHULN010000002.1"/>
</dbReference>
<accession>A0ABW5M1T5</accession>
<dbReference type="InterPro" id="IPR037079">
    <property type="entry name" value="AF2212/PG0164-like_sf"/>
</dbReference>
<organism evidence="1 2">
    <name type="scientific">Spirosoma soli</name>
    <dbReference type="NCBI Taxonomy" id="1770529"/>
    <lineage>
        <taxon>Bacteria</taxon>
        <taxon>Pseudomonadati</taxon>
        <taxon>Bacteroidota</taxon>
        <taxon>Cytophagia</taxon>
        <taxon>Cytophagales</taxon>
        <taxon>Cytophagaceae</taxon>
        <taxon>Spirosoma</taxon>
    </lineage>
</organism>
<dbReference type="SUPFAM" id="SSF141694">
    <property type="entry name" value="AF2212/PG0164-like"/>
    <property type="match status" value="1"/>
</dbReference>
<protein>
    <submittedName>
        <fullName evidence="1">DUF1905 domain-containing protein</fullName>
    </submittedName>
</protein>
<dbReference type="Pfam" id="PF08922">
    <property type="entry name" value="DUF1905"/>
    <property type="match status" value="1"/>
</dbReference>
<evidence type="ECO:0000313" key="2">
    <source>
        <dbReference type="Proteomes" id="UP001597469"/>
    </source>
</evidence>
<dbReference type="Pfam" id="PF13376">
    <property type="entry name" value="OmdA"/>
    <property type="match status" value="1"/>
</dbReference>
<comment type="caution">
    <text evidence="1">The sequence shown here is derived from an EMBL/GenBank/DDBJ whole genome shotgun (WGS) entry which is preliminary data.</text>
</comment>
<name>A0ABW5M1T5_9BACT</name>
<proteinExistence type="predicted"/>
<dbReference type="Gene3D" id="2.40.30.100">
    <property type="entry name" value="AF2212/PG0164-like"/>
    <property type="match status" value="1"/>
</dbReference>
<evidence type="ECO:0000313" key="1">
    <source>
        <dbReference type="EMBL" id="MFD2570088.1"/>
    </source>
</evidence>
<reference evidence="2" key="1">
    <citation type="journal article" date="2019" name="Int. J. Syst. Evol. Microbiol.">
        <title>The Global Catalogue of Microorganisms (GCM) 10K type strain sequencing project: providing services to taxonomists for standard genome sequencing and annotation.</title>
        <authorList>
            <consortium name="The Broad Institute Genomics Platform"/>
            <consortium name="The Broad Institute Genome Sequencing Center for Infectious Disease"/>
            <person name="Wu L."/>
            <person name="Ma J."/>
        </authorList>
    </citation>
    <scope>NUCLEOTIDE SEQUENCE [LARGE SCALE GENOMIC DNA]</scope>
    <source>
        <strain evidence="2">KCTC 42805</strain>
    </source>
</reference>